<feature type="domain" description="Enolpyruvate transferase" evidence="13">
    <location>
        <begin position="6"/>
        <end position="407"/>
    </location>
</feature>
<evidence type="ECO:0000256" key="2">
    <source>
        <dbReference type="ARBA" id="ARBA00004752"/>
    </source>
</evidence>
<accession>A0A2M6WTL6</accession>
<dbReference type="HAMAP" id="MF_00111">
    <property type="entry name" value="MurA"/>
    <property type="match status" value="1"/>
</dbReference>
<dbReference type="SUPFAM" id="SSF55205">
    <property type="entry name" value="EPT/RTPC-like"/>
    <property type="match status" value="1"/>
</dbReference>
<evidence type="ECO:0000256" key="3">
    <source>
        <dbReference type="ARBA" id="ARBA00022490"/>
    </source>
</evidence>
<dbReference type="Pfam" id="PF00275">
    <property type="entry name" value="EPSP_synthase"/>
    <property type="match status" value="1"/>
</dbReference>
<dbReference type="PANTHER" id="PTHR43783">
    <property type="entry name" value="UDP-N-ACETYLGLUCOSAMINE 1-CARBOXYVINYLTRANSFERASE"/>
    <property type="match status" value="1"/>
</dbReference>
<comment type="subcellular location">
    <subcellularLocation>
        <location evidence="1 12">Cytoplasm</location>
    </subcellularLocation>
</comment>
<keyword evidence="8 12" id="KW-0131">Cell cycle</keyword>
<proteinExistence type="inferred from homology"/>
<evidence type="ECO:0000256" key="5">
    <source>
        <dbReference type="ARBA" id="ARBA00022679"/>
    </source>
</evidence>
<keyword evidence="4 12" id="KW-0132">Cell division</keyword>
<comment type="catalytic activity">
    <reaction evidence="11 12">
        <text>phosphoenolpyruvate + UDP-N-acetyl-alpha-D-glucosamine = UDP-N-acetyl-3-O-(1-carboxyvinyl)-alpha-D-glucosamine + phosphate</text>
        <dbReference type="Rhea" id="RHEA:18681"/>
        <dbReference type="ChEBI" id="CHEBI:43474"/>
        <dbReference type="ChEBI" id="CHEBI:57705"/>
        <dbReference type="ChEBI" id="CHEBI:58702"/>
        <dbReference type="ChEBI" id="CHEBI:68483"/>
        <dbReference type="EC" id="2.5.1.7"/>
    </reaction>
</comment>
<dbReference type="GO" id="GO:0008760">
    <property type="term" value="F:UDP-N-acetylglucosamine 1-carboxyvinyltransferase activity"/>
    <property type="evidence" value="ECO:0007669"/>
    <property type="project" value="UniProtKB-UniRule"/>
</dbReference>
<dbReference type="InterPro" id="IPR001986">
    <property type="entry name" value="Enolpyruvate_Tfrase_dom"/>
</dbReference>
<evidence type="ECO:0000256" key="12">
    <source>
        <dbReference type="HAMAP-Rule" id="MF_00111"/>
    </source>
</evidence>
<evidence type="ECO:0000256" key="8">
    <source>
        <dbReference type="ARBA" id="ARBA00023306"/>
    </source>
</evidence>
<comment type="pathway">
    <text evidence="2 12">Cell wall biogenesis; peptidoglycan biosynthesis.</text>
</comment>
<evidence type="ECO:0000256" key="4">
    <source>
        <dbReference type="ARBA" id="ARBA00022618"/>
    </source>
</evidence>
<sequence>MPKYIIQGGKSLAGTIAVKGAKNAALKIIPASLLSTEPLTITNLPAIEDIDRSLELISALGVKVDRTADTCHLDTANITTIELDHGLANKLRASIMFVAPLLARFNEARFPHPGGCVIGAGTRPIDIFLEGFQALGAELIMEEHFYHLRAKHLIGTEYFFPIVSVTGTESLLMAAVLAKGKTVLKNAAMEPEIVALANHLNNVGAKITGAGSPVIVIEGVDKISGGEITIMPDRIEAGTFAILAAAAKTKIVITNCRPDHLESLLSIFRHIGVPFETTSDTLTIKPAKQILPYNIKTHEYPGFPTDLQSPYTVLMTQAKGSSIIHETIYDRRLLFTDMLTQMGANIIMCDPHRVVVNGPTQLRGRKLTSPDLRAGISMIIAGLIAEGITEIDNIYQIDRGYEQIASRLRSLGADIKQTD</sequence>
<dbReference type="InterPro" id="IPR013792">
    <property type="entry name" value="RNA3'P_cycl/enolpyr_Trfase_a/b"/>
</dbReference>
<feature type="binding site" evidence="12">
    <location>
        <position position="92"/>
    </location>
    <ligand>
        <name>UDP-N-acetyl-alpha-D-glucosamine</name>
        <dbReference type="ChEBI" id="CHEBI:57705"/>
    </ligand>
</feature>
<organism evidence="14 15">
    <name type="scientific">Candidatus Falkowbacteria bacterium CG10_big_fil_rev_8_21_14_0_10_37_14</name>
    <dbReference type="NCBI Taxonomy" id="1974561"/>
    <lineage>
        <taxon>Bacteria</taxon>
        <taxon>Candidatus Falkowiibacteriota</taxon>
    </lineage>
</organism>
<reference evidence="15" key="1">
    <citation type="submission" date="2017-09" db="EMBL/GenBank/DDBJ databases">
        <title>Depth-based differentiation of microbial function through sediment-hosted aquifers and enrichment of novel symbionts in the deep terrestrial subsurface.</title>
        <authorList>
            <person name="Probst A.J."/>
            <person name="Ladd B."/>
            <person name="Jarett J.K."/>
            <person name="Geller-Mcgrath D.E."/>
            <person name="Sieber C.M.K."/>
            <person name="Emerson J.B."/>
            <person name="Anantharaman K."/>
            <person name="Thomas B.C."/>
            <person name="Malmstrom R."/>
            <person name="Stieglmeier M."/>
            <person name="Klingl A."/>
            <person name="Woyke T."/>
            <person name="Ryan C.M."/>
            <person name="Banfield J.F."/>
        </authorList>
    </citation>
    <scope>NUCLEOTIDE SEQUENCE [LARGE SCALE GENOMIC DNA]</scope>
</reference>
<keyword evidence="12" id="KW-0670">Pyruvate</keyword>
<feature type="binding site" evidence="12">
    <location>
        <position position="306"/>
    </location>
    <ligand>
        <name>UDP-N-acetyl-alpha-D-glucosamine</name>
        <dbReference type="ChEBI" id="CHEBI:57705"/>
    </ligand>
</feature>
<evidence type="ECO:0000256" key="6">
    <source>
        <dbReference type="ARBA" id="ARBA00022960"/>
    </source>
</evidence>
<comment type="caution">
    <text evidence="12">Lacks conserved residue(s) required for the propagation of feature annotation.</text>
</comment>
<dbReference type="GO" id="GO:0019277">
    <property type="term" value="P:UDP-N-acetylgalactosamine biosynthetic process"/>
    <property type="evidence" value="ECO:0007669"/>
    <property type="project" value="InterPro"/>
</dbReference>
<dbReference type="Gene3D" id="3.65.10.10">
    <property type="entry name" value="Enolpyruvate transferase domain"/>
    <property type="match status" value="2"/>
</dbReference>
<feature type="active site" description="Proton donor" evidence="12">
    <location>
        <position position="116"/>
    </location>
</feature>
<dbReference type="UniPathway" id="UPA00219"/>
<keyword evidence="9 12" id="KW-0961">Cell wall biogenesis/degradation</keyword>
<dbReference type="InterPro" id="IPR005750">
    <property type="entry name" value="UDP_GlcNAc_COvinyl_MurA"/>
</dbReference>
<dbReference type="GO" id="GO:0071555">
    <property type="term" value="P:cell wall organization"/>
    <property type="evidence" value="ECO:0007669"/>
    <property type="project" value="UniProtKB-KW"/>
</dbReference>
<dbReference type="EMBL" id="PFAM01000013">
    <property type="protein sequence ID" value="PIT96139.1"/>
    <property type="molecule type" value="Genomic_DNA"/>
</dbReference>
<dbReference type="PANTHER" id="PTHR43783:SF1">
    <property type="entry name" value="UDP-N-ACETYLGLUCOSAMINE 1-CARBOXYVINYLTRANSFERASE"/>
    <property type="match status" value="1"/>
</dbReference>
<evidence type="ECO:0000313" key="15">
    <source>
        <dbReference type="Proteomes" id="UP000228533"/>
    </source>
</evidence>
<evidence type="ECO:0000256" key="1">
    <source>
        <dbReference type="ARBA" id="ARBA00004496"/>
    </source>
</evidence>
<dbReference type="NCBIfam" id="NF006873">
    <property type="entry name" value="PRK09369.1"/>
    <property type="match status" value="1"/>
</dbReference>
<dbReference type="Proteomes" id="UP000228533">
    <property type="component" value="Unassembled WGS sequence"/>
</dbReference>
<keyword evidence="5 12" id="KW-0808">Transferase</keyword>
<dbReference type="CDD" id="cd01555">
    <property type="entry name" value="UdpNAET"/>
    <property type="match status" value="1"/>
</dbReference>
<dbReference type="NCBIfam" id="TIGR01072">
    <property type="entry name" value="murA"/>
    <property type="match status" value="1"/>
</dbReference>
<feature type="binding site" evidence="12">
    <location>
        <begin position="22"/>
        <end position="23"/>
    </location>
    <ligand>
        <name>phosphoenolpyruvate</name>
        <dbReference type="ChEBI" id="CHEBI:58702"/>
    </ligand>
</feature>
<protein>
    <recommendedName>
        <fullName evidence="12">UDP-N-acetylglucosamine 1-carboxyvinyltransferase</fullName>
        <ecNumber evidence="12">2.5.1.7</ecNumber>
    </recommendedName>
    <alternativeName>
        <fullName evidence="12">Enoylpyruvate transferase</fullName>
    </alternativeName>
    <alternativeName>
        <fullName evidence="12">UDP-N-acetylglucosamine enolpyruvyl transferase</fullName>
        <shortName evidence="12">EPT</shortName>
    </alternativeName>
</protein>
<dbReference type="GO" id="GO:0008360">
    <property type="term" value="P:regulation of cell shape"/>
    <property type="evidence" value="ECO:0007669"/>
    <property type="project" value="UniProtKB-KW"/>
</dbReference>
<dbReference type="AlphaFoldDB" id="A0A2M6WTL6"/>
<evidence type="ECO:0000256" key="10">
    <source>
        <dbReference type="ARBA" id="ARBA00038367"/>
    </source>
</evidence>
<dbReference type="EC" id="2.5.1.7" evidence="12"/>
<gene>
    <name evidence="12 14" type="primary">murA</name>
    <name evidence="14" type="ORF">COT94_02685</name>
</gene>
<evidence type="ECO:0000313" key="14">
    <source>
        <dbReference type="EMBL" id="PIT96139.1"/>
    </source>
</evidence>
<dbReference type="GO" id="GO:0005737">
    <property type="term" value="C:cytoplasm"/>
    <property type="evidence" value="ECO:0007669"/>
    <property type="project" value="UniProtKB-SubCell"/>
</dbReference>
<dbReference type="InterPro" id="IPR050068">
    <property type="entry name" value="MurA_subfamily"/>
</dbReference>
<evidence type="ECO:0000256" key="7">
    <source>
        <dbReference type="ARBA" id="ARBA00022984"/>
    </source>
</evidence>
<keyword evidence="7 12" id="KW-0573">Peptidoglycan synthesis</keyword>
<feature type="modified residue" description="2-(S-cysteinyl)pyruvic acid O-phosphothioketal" evidence="12">
    <location>
        <position position="116"/>
    </location>
</feature>
<evidence type="ECO:0000256" key="9">
    <source>
        <dbReference type="ARBA" id="ARBA00023316"/>
    </source>
</evidence>
<evidence type="ECO:0000259" key="13">
    <source>
        <dbReference type="Pfam" id="PF00275"/>
    </source>
</evidence>
<dbReference type="InterPro" id="IPR036968">
    <property type="entry name" value="Enolpyruvate_Tfrase_sf"/>
</dbReference>
<comment type="caution">
    <text evidence="14">The sequence shown here is derived from an EMBL/GenBank/DDBJ whole genome shotgun (WGS) entry which is preliminary data.</text>
</comment>
<dbReference type="GO" id="GO:0051301">
    <property type="term" value="P:cell division"/>
    <property type="evidence" value="ECO:0007669"/>
    <property type="project" value="UniProtKB-KW"/>
</dbReference>
<keyword evidence="3 12" id="KW-0963">Cytoplasm</keyword>
<name>A0A2M6WTL6_9BACT</name>
<dbReference type="GO" id="GO:0009252">
    <property type="term" value="P:peptidoglycan biosynthetic process"/>
    <property type="evidence" value="ECO:0007669"/>
    <property type="project" value="UniProtKB-UniRule"/>
</dbReference>
<keyword evidence="6 12" id="KW-0133">Cell shape</keyword>
<comment type="similarity">
    <text evidence="10 12">Belongs to the EPSP synthase family. MurA subfamily.</text>
</comment>
<comment type="function">
    <text evidence="12">Cell wall formation. Adds enolpyruvyl to UDP-N-acetylglucosamine.</text>
</comment>
<evidence type="ECO:0000256" key="11">
    <source>
        <dbReference type="ARBA" id="ARBA00047527"/>
    </source>
</evidence>
<feature type="binding site" evidence="12">
    <location>
        <position position="328"/>
    </location>
    <ligand>
        <name>UDP-N-acetyl-alpha-D-glucosamine</name>
        <dbReference type="ChEBI" id="CHEBI:57705"/>
    </ligand>
</feature>